<keyword evidence="2" id="KW-0813">Transport</keyword>
<evidence type="ECO:0000256" key="7">
    <source>
        <dbReference type="ARBA" id="ARBA00022729"/>
    </source>
</evidence>
<keyword evidence="12 16" id="KW-0472">Membrane</keyword>
<evidence type="ECO:0000256" key="1">
    <source>
        <dbReference type="ARBA" id="ARBA00004479"/>
    </source>
</evidence>
<comment type="subcellular location">
    <subcellularLocation>
        <location evidence="1">Membrane</location>
        <topology evidence="1">Single-pass type I membrane protein</topology>
    </subcellularLocation>
</comment>
<dbReference type="Pfam" id="PF08399">
    <property type="entry name" value="VWA_N"/>
    <property type="match status" value="1"/>
</dbReference>
<evidence type="ECO:0000256" key="13">
    <source>
        <dbReference type="ARBA" id="ARBA00023157"/>
    </source>
</evidence>
<evidence type="ECO:0000313" key="18">
    <source>
        <dbReference type="Proteomes" id="UP001652620"/>
    </source>
</evidence>
<keyword evidence="15" id="KW-0407">Ion channel</keyword>
<evidence type="ECO:0000256" key="10">
    <source>
        <dbReference type="ARBA" id="ARBA00022989"/>
    </source>
</evidence>
<dbReference type="InterPro" id="IPR013608">
    <property type="entry name" value="VWA_N"/>
</dbReference>
<reference evidence="19" key="1">
    <citation type="submission" date="2025-08" db="UniProtKB">
        <authorList>
            <consortium name="RefSeq"/>
        </authorList>
    </citation>
    <scope>IDENTIFICATION</scope>
    <source>
        <tissue evidence="19">Adult</tissue>
    </source>
</reference>
<evidence type="ECO:0000256" key="5">
    <source>
        <dbReference type="ARBA" id="ARBA00022692"/>
    </source>
</evidence>
<dbReference type="InterPro" id="IPR002035">
    <property type="entry name" value="VWF_A"/>
</dbReference>
<keyword evidence="3" id="KW-0109">Calcium transport</keyword>
<dbReference type="Pfam" id="PF08473">
    <property type="entry name" value="VGCC_alpha2"/>
    <property type="match status" value="1"/>
</dbReference>
<feature type="transmembrane region" description="Helical" evidence="16">
    <location>
        <begin position="35"/>
        <end position="52"/>
    </location>
</feature>
<dbReference type="SUPFAM" id="SSF53300">
    <property type="entry name" value="vWA-like"/>
    <property type="match status" value="1"/>
</dbReference>
<evidence type="ECO:0000256" key="3">
    <source>
        <dbReference type="ARBA" id="ARBA00022568"/>
    </source>
</evidence>
<keyword evidence="7" id="KW-0732">Signal</keyword>
<dbReference type="RefSeq" id="XP_049312989.1">
    <property type="nucleotide sequence ID" value="XM_049457032.1"/>
</dbReference>
<dbReference type="Pfam" id="PF13768">
    <property type="entry name" value="VWA_3"/>
    <property type="match status" value="1"/>
</dbReference>
<keyword evidence="14" id="KW-0325">Glycoprotein</keyword>
<evidence type="ECO:0000256" key="8">
    <source>
        <dbReference type="ARBA" id="ARBA00022837"/>
    </source>
</evidence>
<dbReference type="CDD" id="cd18774">
    <property type="entry name" value="PDC2_HK_sensor"/>
    <property type="match status" value="1"/>
</dbReference>
<evidence type="ECO:0000256" key="16">
    <source>
        <dbReference type="SAM" id="Phobius"/>
    </source>
</evidence>
<dbReference type="Proteomes" id="UP001652620">
    <property type="component" value="Chromosome 5"/>
</dbReference>
<dbReference type="Gene3D" id="3.30.450.20">
    <property type="entry name" value="PAS domain"/>
    <property type="match status" value="1"/>
</dbReference>
<gene>
    <name evidence="19" type="primary">LOC105231331</name>
</gene>
<sequence length="1275" mass="147137">MYVHIVTDSYEKNHLLCDFFKYSSKHKIINLKRKMACKTGINYILICFFVLYPNGANFAPGEKINYNLANSWADKLGMELFHLGDFITRRKEVQESFKEAQVVSRSGAKIVENMAHDIKMMMELKISAVRRIMDTAENTALSHQNEKEDLYFSYYNAKDMREPDDPIPTPAPRELDDMGEPHIFVPPKEIVLTPKAEFFNMPVNLSVSSVHVPLNVFDRAKEVIKSIQWSENLDQIFRDNYKNDPTLSWQFYGSSTGFMRQFPAAKWKAKPVDLYDCRLRSWYMEAATSPKDIIILLDSSGSMKGQRLDIAKKVVNTILDTLGTNDFVNIFTFGKTVEPAVKCFEETLVQANLGNIRELMEGVDSITIGNIANFTAALTKAFEVLEVFRTEQRGAQCNQAIMIVSDGAPFAYEEVFEQYNWRDLPFKPVRVFTYLIGKEVADVKDIKWMACENQGYYVHLSDMAEVREMVLNYIPVMARPLVLGKHDHPVVWTQVYADVIDPKISDWMWEVKQCDDQREDVLEFRREGYRMLEPNEVHKRIYQRNKAAWNQPLESDVYQFMTTVSMPVYDRRMNANITEEVLINEALWELQTRETKIANLLGVAGTDVPIRDIKRMLSPFLLGVNGYAFIVTNNGYILFHPDFRPIFQGNILKPAYNSVDMIEVELLDDDRAPRDFNPVLLTIRDSIINQSTGSKWMLVKNHFDEMKRVARIKRQYYWRAIPNTPFTLVITYPEQYGVHRLSIRAENEIHRMNIKGENLLNYFGGKRWKIHPTWLYCKHNNKTFTTPEEELVWFLNKMSQPGWRWPLSRSAVPPEHAALLFSNTSSGRIPSINDKESYYCDRQLMQSLVFDARVTEWFSKNTSFNSKDDKGASASSPIAVLMGLLPRNEFKQRFGITVAFLATHSGLTRWQEFHSNMAEEAGTGETFSEQNKHAIDEMWYKRAVDQHFVHKDSFVYSVPFDAGDLGEEITVTASNAVFHTEGAKFAPAAVVGFQFHHSALEKLFRNITGNGCAVEDRECYVIDNNGFIIISPYRQETGKFFGEINGGIMARLVDEKVFKRVTVYDYQAVCFESSGDMNGSNNLLSPLFHLLRALKWLFHTVLWYIVQLTNMAIAEFIDPYIDEDMNDYSNNVKSNDWIRLVTLHRTRLKSCDMQRHLYLMYNDKDNVVYNMTAHACERPFVVLPIPNSNMILLVIDQRCPRDTSIQLTVNPAPIPYPLDKNQTFACYKNDREFSRVRPVSCINRHINESTIELCGNAGSIQLNVILMILGILLSR</sequence>
<keyword evidence="18" id="KW-1185">Reference proteome</keyword>
<dbReference type="SMART" id="SM00327">
    <property type="entry name" value="VWA"/>
    <property type="match status" value="1"/>
</dbReference>
<dbReference type="PANTHER" id="PTHR10166:SF63">
    <property type="entry name" value="STRAIGHTJACKET, ISOFORM C"/>
    <property type="match status" value="1"/>
</dbReference>
<evidence type="ECO:0000256" key="9">
    <source>
        <dbReference type="ARBA" id="ARBA00022882"/>
    </source>
</evidence>
<keyword evidence="10 16" id="KW-1133">Transmembrane helix</keyword>
<name>A0ABM3JUV2_BACDO</name>
<keyword evidence="4" id="KW-0107">Calcium channel</keyword>
<feature type="domain" description="VWFA" evidence="17">
    <location>
        <begin position="292"/>
        <end position="474"/>
    </location>
</feature>
<evidence type="ECO:0000313" key="19">
    <source>
        <dbReference type="RefSeq" id="XP_049312989.1"/>
    </source>
</evidence>
<keyword evidence="6" id="KW-0479">Metal-binding</keyword>
<keyword evidence="13" id="KW-1015">Disulfide bond</keyword>
<dbReference type="InterPro" id="IPR013680">
    <property type="entry name" value="VDCC_a2/dsu"/>
</dbReference>
<proteinExistence type="predicted"/>
<dbReference type="InterPro" id="IPR036465">
    <property type="entry name" value="vWFA_dom_sf"/>
</dbReference>
<dbReference type="GeneID" id="105231331"/>
<keyword evidence="5 16" id="KW-0812">Transmembrane</keyword>
<dbReference type="InterPro" id="IPR051173">
    <property type="entry name" value="Ca_channel_alpha-2/delta"/>
</dbReference>
<evidence type="ECO:0000259" key="17">
    <source>
        <dbReference type="PROSITE" id="PS50234"/>
    </source>
</evidence>
<evidence type="ECO:0000256" key="11">
    <source>
        <dbReference type="ARBA" id="ARBA00023065"/>
    </source>
</evidence>
<organism evidence="18 19">
    <name type="scientific">Bactrocera dorsalis</name>
    <name type="common">Oriental fruit fly</name>
    <name type="synonym">Dacus dorsalis</name>
    <dbReference type="NCBI Taxonomy" id="27457"/>
    <lineage>
        <taxon>Eukaryota</taxon>
        <taxon>Metazoa</taxon>
        <taxon>Ecdysozoa</taxon>
        <taxon>Arthropoda</taxon>
        <taxon>Hexapoda</taxon>
        <taxon>Insecta</taxon>
        <taxon>Pterygota</taxon>
        <taxon>Neoptera</taxon>
        <taxon>Endopterygota</taxon>
        <taxon>Diptera</taxon>
        <taxon>Brachycera</taxon>
        <taxon>Muscomorpha</taxon>
        <taxon>Tephritoidea</taxon>
        <taxon>Tephritidae</taxon>
        <taxon>Bactrocera</taxon>
        <taxon>Bactrocera</taxon>
    </lineage>
</organism>
<evidence type="ECO:0000256" key="2">
    <source>
        <dbReference type="ARBA" id="ARBA00022448"/>
    </source>
</evidence>
<keyword evidence="8" id="KW-0106">Calcium</keyword>
<accession>A0ABM3JUV2</accession>
<evidence type="ECO:0000256" key="4">
    <source>
        <dbReference type="ARBA" id="ARBA00022673"/>
    </source>
</evidence>
<protein>
    <submittedName>
        <fullName evidence="19">Voltage-dependent calcium channel subunit alpha-2/delta-3 isoform X1</fullName>
    </submittedName>
</protein>
<dbReference type="PANTHER" id="PTHR10166">
    <property type="entry name" value="VOLTAGE-DEPENDENT CALCIUM CHANNEL SUBUNIT ALPHA-2/DELTA-RELATED"/>
    <property type="match status" value="1"/>
</dbReference>
<keyword evidence="11" id="KW-0406">Ion transport</keyword>
<evidence type="ECO:0000256" key="6">
    <source>
        <dbReference type="ARBA" id="ARBA00022723"/>
    </source>
</evidence>
<dbReference type="CDD" id="cd01463">
    <property type="entry name" value="vWA_VGCC_like"/>
    <property type="match status" value="1"/>
</dbReference>
<dbReference type="Gene3D" id="3.40.50.410">
    <property type="entry name" value="von Willebrand factor, type A domain"/>
    <property type="match status" value="1"/>
</dbReference>
<evidence type="ECO:0000256" key="14">
    <source>
        <dbReference type="ARBA" id="ARBA00023180"/>
    </source>
</evidence>
<evidence type="ECO:0000256" key="12">
    <source>
        <dbReference type="ARBA" id="ARBA00023136"/>
    </source>
</evidence>
<evidence type="ECO:0000256" key="15">
    <source>
        <dbReference type="ARBA" id="ARBA00023303"/>
    </source>
</evidence>
<keyword evidence="9" id="KW-0851">Voltage-gated channel</keyword>
<dbReference type="PROSITE" id="PS50234">
    <property type="entry name" value="VWFA"/>
    <property type="match status" value="1"/>
</dbReference>